<evidence type="ECO:0000256" key="4">
    <source>
        <dbReference type="SAM" id="Coils"/>
    </source>
</evidence>
<evidence type="ECO:0000259" key="6">
    <source>
        <dbReference type="Pfam" id="PF21369"/>
    </source>
</evidence>
<feature type="domain" description="STL11/RBM22-like N-terminal" evidence="6">
    <location>
        <begin position="13"/>
        <end position="126"/>
    </location>
</feature>
<feature type="coiled-coil region" evidence="4">
    <location>
        <begin position="129"/>
        <end position="156"/>
    </location>
</feature>
<protein>
    <recommendedName>
        <fullName evidence="1">Pre-mRNA-splicing factor SLT11</fullName>
    </recommendedName>
</protein>
<evidence type="ECO:0000256" key="1">
    <source>
        <dbReference type="ARBA" id="ARBA00019060"/>
    </source>
</evidence>
<dbReference type="AlphaFoldDB" id="A0A1G4K1Q7"/>
<dbReference type="PANTHER" id="PTHR14089:SF6">
    <property type="entry name" value="PRE-MRNA-SPLICING FACTOR RBM22"/>
    <property type="match status" value="1"/>
</dbReference>
<feature type="compositionally biased region" description="Basic residues" evidence="5">
    <location>
        <begin position="328"/>
        <end position="343"/>
    </location>
</feature>
<dbReference type="GO" id="GO:0071007">
    <property type="term" value="C:U2-type catalytic step 2 spliceosome"/>
    <property type="evidence" value="ECO:0007669"/>
    <property type="project" value="TreeGrafter"/>
</dbReference>
<dbReference type="Pfam" id="PF21369">
    <property type="entry name" value="STL11_N"/>
    <property type="match status" value="1"/>
</dbReference>
<evidence type="ECO:0000256" key="2">
    <source>
        <dbReference type="ARBA" id="ARBA00022884"/>
    </source>
</evidence>
<evidence type="ECO:0000256" key="5">
    <source>
        <dbReference type="SAM" id="MobiDB-lite"/>
    </source>
</evidence>
<name>A0A1G4K1Q7_9SACH</name>
<dbReference type="GO" id="GO:0036002">
    <property type="term" value="F:pre-mRNA binding"/>
    <property type="evidence" value="ECO:0007669"/>
    <property type="project" value="TreeGrafter"/>
</dbReference>
<dbReference type="EMBL" id="LT598461">
    <property type="protein sequence ID" value="SCU97500.1"/>
    <property type="molecule type" value="Genomic_DNA"/>
</dbReference>
<dbReference type="GO" id="GO:0071006">
    <property type="term" value="C:U2-type catalytic step 1 spliceosome"/>
    <property type="evidence" value="ECO:0007669"/>
    <property type="project" value="TreeGrafter"/>
</dbReference>
<organism evidence="7 8">
    <name type="scientific">Lachancea dasiensis</name>
    <dbReference type="NCBI Taxonomy" id="1072105"/>
    <lineage>
        <taxon>Eukaryota</taxon>
        <taxon>Fungi</taxon>
        <taxon>Dikarya</taxon>
        <taxon>Ascomycota</taxon>
        <taxon>Saccharomycotina</taxon>
        <taxon>Saccharomycetes</taxon>
        <taxon>Saccharomycetales</taxon>
        <taxon>Saccharomycetaceae</taxon>
        <taxon>Lachancea</taxon>
    </lineage>
</organism>
<sequence length="350" mass="38612">MQQKPNSSDMDFSICSKCLADQTRLTRNADGAECKICTLPFTVYHFKADSKTKRTVICHNCSKQRNVCQCCLLDLQWQIPIELRDRVLSALQDSQVTTAEAQNEMMKRFIALKNGDSHKLGGASVTSDANNTAQVLARMQERVADLQDSLSTTEKATNVKAAVSAPSGREGADISHLTKKLPLKSSLLEPSQSFFLYNIDPSMAEWAIVDAVSGIAGTPSWQDPMSTSVVINHLARCGGIRFKSSELAQRFQNGLDTFQTASKVTKGKLPVSNSKIHVVAWPQFHRAALGNKNTECLQLAKVLDTLVQRDLVPLPGVRPNIKETSKVGKPRKNRGTNKSKKSRRIMDIEL</sequence>
<dbReference type="GO" id="GO:0000398">
    <property type="term" value="P:mRNA splicing, via spliceosome"/>
    <property type="evidence" value="ECO:0007669"/>
    <property type="project" value="EnsemblFungi"/>
</dbReference>
<reference evidence="7 8" key="1">
    <citation type="submission" date="2016-03" db="EMBL/GenBank/DDBJ databases">
        <authorList>
            <person name="Devillers H."/>
        </authorList>
    </citation>
    <scope>NUCLEOTIDE SEQUENCE [LARGE SCALE GENOMIC DNA]</scope>
    <source>
        <strain evidence="7">CBS 10888</strain>
    </source>
</reference>
<dbReference type="OrthoDB" id="10259600at2759"/>
<dbReference type="Proteomes" id="UP000190274">
    <property type="component" value="Chromosome H"/>
</dbReference>
<accession>A0A1G4K1Q7</accession>
<evidence type="ECO:0000313" key="8">
    <source>
        <dbReference type="Proteomes" id="UP000190274"/>
    </source>
</evidence>
<comment type="function">
    <text evidence="3">Involved in pre-mRNA splicing. Facilitates the cooperative formation of U2/U6 helix II in association with stem II in the spliceosome. Binds to RNA.</text>
</comment>
<evidence type="ECO:0000256" key="3">
    <source>
        <dbReference type="ARBA" id="ARBA00025609"/>
    </source>
</evidence>
<dbReference type="InterPro" id="IPR048995">
    <property type="entry name" value="STL11/RBM22-like_N"/>
</dbReference>
<gene>
    <name evidence="7" type="ORF">LADA_0H06612G</name>
</gene>
<keyword evidence="8" id="KW-1185">Reference proteome</keyword>
<feature type="region of interest" description="Disordered" evidence="5">
    <location>
        <begin position="318"/>
        <end position="350"/>
    </location>
</feature>
<evidence type="ECO:0000313" key="7">
    <source>
        <dbReference type="EMBL" id="SCU97500.1"/>
    </source>
</evidence>
<dbReference type="GO" id="GO:0000974">
    <property type="term" value="C:Prp19 complex"/>
    <property type="evidence" value="ECO:0007669"/>
    <property type="project" value="EnsemblFungi"/>
</dbReference>
<keyword evidence="2" id="KW-0694">RNA-binding</keyword>
<dbReference type="GO" id="GO:0017070">
    <property type="term" value="F:U6 snRNA binding"/>
    <property type="evidence" value="ECO:0007669"/>
    <property type="project" value="EnsemblFungi"/>
</dbReference>
<dbReference type="InterPro" id="IPR039171">
    <property type="entry name" value="Cwc2/Slt11"/>
</dbReference>
<keyword evidence="4" id="KW-0175">Coiled coil</keyword>
<dbReference type="PANTHER" id="PTHR14089">
    <property type="entry name" value="PRE-MRNA-SPLICING FACTOR RBM22"/>
    <property type="match status" value="1"/>
</dbReference>
<dbReference type="STRING" id="1266660.A0A1G4K1Q7"/>
<proteinExistence type="predicted"/>